<dbReference type="GO" id="GO:0005576">
    <property type="term" value="C:extracellular region"/>
    <property type="evidence" value="ECO:0007669"/>
    <property type="project" value="InterPro"/>
</dbReference>
<evidence type="ECO:0000259" key="1">
    <source>
        <dbReference type="Pfam" id="PF03496"/>
    </source>
</evidence>
<protein>
    <submittedName>
        <fullName evidence="2">ADP-ribosyltransferase exoenzyme</fullName>
    </submittedName>
</protein>
<keyword evidence="3" id="KW-1185">Reference proteome</keyword>
<sequence length="200" mass="23886">MSDKRMYHEFNSDNEAKQWADVNFKQWLHTLNDKKSESTDLLYYYSGNLSLLYNRYLKGLISFSPNEIEEYLKGIDTLVDEIHKHELPENIIVYRYTRKKWMEEIMTSANFKSENTFIDKGFLSTTLVPDLLRKFAKEHRYDCVLKIFLPKGTKAVYINYDNSVLNEHEILLPPNSSLRLIKKHISMRYSYVYECELIDQ</sequence>
<evidence type="ECO:0000313" key="3">
    <source>
        <dbReference type="Proteomes" id="UP000199701"/>
    </source>
</evidence>
<dbReference type="EMBL" id="FOJI01000010">
    <property type="protein sequence ID" value="SEW33429.1"/>
    <property type="molecule type" value="Genomic_DNA"/>
</dbReference>
<name>A0A1I0R055_9FIRM</name>
<dbReference type="GO" id="GO:0016740">
    <property type="term" value="F:transferase activity"/>
    <property type="evidence" value="ECO:0007669"/>
    <property type="project" value="UniProtKB-KW"/>
</dbReference>
<dbReference type="AlphaFoldDB" id="A0A1I0R055"/>
<reference evidence="2 3" key="1">
    <citation type="submission" date="2016-10" db="EMBL/GenBank/DDBJ databases">
        <authorList>
            <person name="de Groot N.N."/>
        </authorList>
    </citation>
    <scope>NUCLEOTIDE SEQUENCE [LARGE SCALE GENOMIC DNA]</scope>
    <source>
        <strain evidence="2 3">DSM 9179</strain>
    </source>
</reference>
<dbReference type="Pfam" id="PF03496">
    <property type="entry name" value="ADPrib_exo_Tox"/>
    <property type="match status" value="1"/>
</dbReference>
<dbReference type="PROSITE" id="PS51996">
    <property type="entry name" value="TR_MART"/>
    <property type="match status" value="1"/>
</dbReference>
<organism evidence="2 3">
    <name type="scientific">[Clostridium] fimetarium</name>
    <dbReference type="NCBI Taxonomy" id="99656"/>
    <lineage>
        <taxon>Bacteria</taxon>
        <taxon>Bacillati</taxon>
        <taxon>Bacillota</taxon>
        <taxon>Clostridia</taxon>
        <taxon>Lachnospirales</taxon>
        <taxon>Lachnospiraceae</taxon>
    </lineage>
</organism>
<evidence type="ECO:0000313" key="2">
    <source>
        <dbReference type="EMBL" id="SEW33429.1"/>
    </source>
</evidence>
<dbReference type="RefSeq" id="WP_092454859.1">
    <property type="nucleotide sequence ID" value="NZ_FOJI01000010.1"/>
</dbReference>
<dbReference type="OrthoDB" id="2080332at2"/>
<dbReference type="InterPro" id="IPR003540">
    <property type="entry name" value="ADP-ribosyltransferase"/>
</dbReference>
<dbReference type="SUPFAM" id="SSF56399">
    <property type="entry name" value="ADP-ribosylation"/>
    <property type="match status" value="1"/>
</dbReference>
<dbReference type="STRING" id="99656.SAMN05421659_110111"/>
<proteinExistence type="predicted"/>
<gene>
    <name evidence="2" type="ORF">SAMN05421659_110111</name>
</gene>
<dbReference type="Gene3D" id="3.90.176.10">
    <property type="entry name" value="Toxin ADP-ribosyltransferase, Chain A, domain 1"/>
    <property type="match status" value="1"/>
</dbReference>
<feature type="domain" description="ADP ribosyltransferase" evidence="1">
    <location>
        <begin position="16"/>
        <end position="180"/>
    </location>
</feature>
<dbReference type="Proteomes" id="UP000199701">
    <property type="component" value="Unassembled WGS sequence"/>
</dbReference>
<accession>A0A1I0R055</accession>
<keyword evidence="2" id="KW-0808">Transferase</keyword>